<name>A0ACB9QTA1_9MYRT</name>
<reference evidence="2" key="1">
    <citation type="journal article" date="2023" name="Front. Plant Sci.">
        <title>Chromosomal-level genome assembly of Melastoma candidum provides insights into trichome evolution.</title>
        <authorList>
            <person name="Zhong Y."/>
            <person name="Wu W."/>
            <person name="Sun C."/>
            <person name="Zou P."/>
            <person name="Liu Y."/>
            <person name="Dai S."/>
            <person name="Zhou R."/>
        </authorList>
    </citation>
    <scope>NUCLEOTIDE SEQUENCE [LARGE SCALE GENOMIC DNA]</scope>
</reference>
<keyword evidence="2" id="KW-1185">Reference proteome</keyword>
<sequence length="108" mass="11955">MGSSHVLHPPKDVQSDSRDHLGKRLTACLAWSWVLSVSMIGGMMLGLWASWYHPTNSQLWMVPFGLVLLMTPVLAWVSVAASEICCHVVAADPQGQYHHKHLSNEPLV</sequence>
<evidence type="ECO:0000313" key="2">
    <source>
        <dbReference type="Proteomes" id="UP001057402"/>
    </source>
</evidence>
<evidence type="ECO:0000313" key="1">
    <source>
        <dbReference type="EMBL" id="KAI4369809.1"/>
    </source>
</evidence>
<dbReference type="EMBL" id="CM042884">
    <property type="protein sequence ID" value="KAI4369809.1"/>
    <property type="molecule type" value="Genomic_DNA"/>
</dbReference>
<gene>
    <name evidence="1" type="ORF">MLD38_018213</name>
</gene>
<proteinExistence type="predicted"/>
<dbReference type="Proteomes" id="UP001057402">
    <property type="component" value="Chromosome 5"/>
</dbReference>
<comment type="caution">
    <text evidence="1">The sequence shown here is derived from an EMBL/GenBank/DDBJ whole genome shotgun (WGS) entry which is preliminary data.</text>
</comment>
<organism evidence="1 2">
    <name type="scientific">Melastoma candidum</name>
    <dbReference type="NCBI Taxonomy" id="119954"/>
    <lineage>
        <taxon>Eukaryota</taxon>
        <taxon>Viridiplantae</taxon>
        <taxon>Streptophyta</taxon>
        <taxon>Embryophyta</taxon>
        <taxon>Tracheophyta</taxon>
        <taxon>Spermatophyta</taxon>
        <taxon>Magnoliopsida</taxon>
        <taxon>eudicotyledons</taxon>
        <taxon>Gunneridae</taxon>
        <taxon>Pentapetalae</taxon>
        <taxon>rosids</taxon>
        <taxon>malvids</taxon>
        <taxon>Myrtales</taxon>
        <taxon>Melastomataceae</taxon>
        <taxon>Melastomatoideae</taxon>
        <taxon>Melastomateae</taxon>
        <taxon>Melastoma</taxon>
    </lineage>
</organism>
<protein>
    <submittedName>
        <fullName evidence="1">Uncharacterized protein</fullName>
    </submittedName>
</protein>
<accession>A0ACB9QTA1</accession>